<dbReference type="Gene3D" id="2.10.109.10">
    <property type="entry name" value="Umud Fragment, subunit A"/>
    <property type="match status" value="1"/>
</dbReference>
<evidence type="ECO:0000313" key="11">
    <source>
        <dbReference type="Proteomes" id="UP000740557"/>
    </source>
</evidence>
<feature type="domain" description="Peptidase S26" evidence="9">
    <location>
        <begin position="13"/>
        <end position="168"/>
    </location>
</feature>
<dbReference type="InterPro" id="IPR019758">
    <property type="entry name" value="Pept_S26A_signal_pept_1_CS"/>
</dbReference>
<reference evidence="10" key="1">
    <citation type="submission" date="2020-04" db="EMBL/GenBank/DDBJ databases">
        <authorList>
            <person name="Zhang T."/>
        </authorList>
    </citation>
    <scope>NUCLEOTIDE SEQUENCE</scope>
    <source>
        <strain evidence="10">HKST-UBA79</strain>
    </source>
</reference>
<dbReference type="GO" id="GO:0004252">
    <property type="term" value="F:serine-type endopeptidase activity"/>
    <property type="evidence" value="ECO:0007669"/>
    <property type="project" value="InterPro"/>
</dbReference>
<dbReference type="InterPro" id="IPR019533">
    <property type="entry name" value="Peptidase_S26"/>
</dbReference>
<dbReference type="PROSITE" id="PS00760">
    <property type="entry name" value="SPASE_I_2"/>
    <property type="match status" value="1"/>
</dbReference>
<dbReference type="CDD" id="cd06530">
    <property type="entry name" value="S26_SPase_I"/>
    <property type="match status" value="1"/>
</dbReference>
<evidence type="ECO:0000256" key="3">
    <source>
        <dbReference type="ARBA" id="ARBA00013208"/>
    </source>
</evidence>
<gene>
    <name evidence="10" type="primary">lepB</name>
    <name evidence="10" type="ORF">KC980_01095</name>
</gene>
<feature type="active site" evidence="6">
    <location>
        <position position="42"/>
    </location>
</feature>
<dbReference type="InterPro" id="IPR000223">
    <property type="entry name" value="Pept_S26A_signal_pept_1"/>
</dbReference>
<dbReference type="PROSITE" id="PS00761">
    <property type="entry name" value="SPASE_I_3"/>
    <property type="match status" value="1"/>
</dbReference>
<dbReference type="EC" id="3.4.21.89" evidence="3 7"/>
<dbReference type="PANTHER" id="PTHR43390:SF1">
    <property type="entry name" value="CHLOROPLAST PROCESSING PEPTIDASE"/>
    <property type="match status" value="1"/>
</dbReference>
<evidence type="ECO:0000256" key="5">
    <source>
        <dbReference type="ARBA" id="ARBA00022801"/>
    </source>
</evidence>
<protein>
    <recommendedName>
        <fullName evidence="3 7">Signal peptidase I</fullName>
        <ecNumber evidence="3 7">3.4.21.89</ecNumber>
    </recommendedName>
</protein>
<evidence type="ECO:0000313" key="10">
    <source>
        <dbReference type="EMBL" id="MCA9308084.1"/>
    </source>
</evidence>
<dbReference type="NCBIfam" id="TIGR02227">
    <property type="entry name" value="sigpep_I_bact"/>
    <property type="match status" value="1"/>
</dbReference>
<dbReference type="PRINTS" id="PR00727">
    <property type="entry name" value="LEADERPTASE"/>
</dbReference>
<organism evidence="10 11">
    <name type="scientific">candidate division WWE3 bacterium</name>
    <dbReference type="NCBI Taxonomy" id="2053526"/>
    <lineage>
        <taxon>Bacteria</taxon>
        <taxon>Katanobacteria</taxon>
    </lineage>
</organism>
<evidence type="ECO:0000259" key="9">
    <source>
        <dbReference type="Pfam" id="PF10502"/>
    </source>
</evidence>
<dbReference type="SUPFAM" id="SSF51306">
    <property type="entry name" value="LexA/Signal peptidase"/>
    <property type="match status" value="1"/>
</dbReference>
<evidence type="ECO:0000256" key="2">
    <source>
        <dbReference type="ARBA" id="ARBA00009370"/>
    </source>
</evidence>
<keyword evidence="7" id="KW-0812">Transmembrane</keyword>
<dbReference type="GO" id="GO:0016020">
    <property type="term" value="C:membrane"/>
    <property type="evidence" value="ECO:0007669"/>
    <property type="project" value="UniProtKB-SubCell"/>
</dbReference>
<comment type="catalytic activity">
    <reaction evidence="1 7">
        <text>Cleavage of hydrophobic, N-terminal signal or leader sequences from secreted and periplasmic proteins.</text>
        <dbReference type="EC" id="3.4.21.89"/>
    </reaction>
</comment>
<keyword evidence="5 7" id="KW-0378">Hydrolase</keyword>
<dbReference type="GO" id="GO:0006465">
    <property type="term" value="P:signal peptide processing"/>
    <property type="evidence" value="ECO:0007669"/>
    <property type="project" value="InterPro"/>
</dbReference>
<keyword evidence="7" id="KW-1133">Transmembrane helix</keyword>
<dbReference type="PANTHER" id="PTHR43390">
    <property type="entry name" value="SIGNAL PEPTIDASE I"/>
    <property type="match status" value="1"/>
</dbReference>
<dbReference type="PROSITE" id="PS00501">
    <property type="entry name" value="SPASE_I_1"/>
    <property type="match status" value="1"/>
</dbReference>
<dbReference type="Pfam" id="PF10502">
    <property type="entry name" value="Peptidase_S26"/>
    <property type="match status" value="1"/>
</dbReference>
<keyword evidence="7" id="KW-0472">Membrane</keyword>
<evidence type="ECO:0000256" key="7">
    <source>
        <dbReference type="RuleBase" id="RU003993"/>
    </source>
</evidence>
<feature type="transmembrane region" description="Helical" evidence="7">
    <location>
        <begin position="12"/>
        <end position="32"/>
    </location>
</feature>
<proteinExistence type="inferred from homology"/>
<evidence type="ECO:0000256" key="6">
    <source>
        <dbReference type="PIRSR" id="PIRSR600223-1"/>
    </source>
</evidence>
<sequence length="207" mass="23285">MNVFRSFLKIILDLLEIAFIGIAVFILVYAFIGQPMQVTGDSMYPTLHDGDQIIAEKVSTHVTSLKRGDVVIFKSPVDNVTPIIKRVIGLPGDVIYLKNNKVYVNDSALDEPYVYGMTFSDQLSSLSPYIVDGNSYFVMGDNRENSRDSRVWGAISNNSILGKGFVIFFPFNRIRLVDTIYSMEHLTKVFTNVIGEIKLTIGDFAYF</sequence>
<comment type="similarity">
    <text evidence="2 8">Belongs to the peptidase S26 family.</text>
</comment>
<reference evidence="10" key="2">
    <citation type="journal article" date="2021" name="Microbiome">
        <title>Successional dynamics and alternative stable states in a saline activated sludge microbial community over 9 years.</title>
        <authorList>
            <person name="Wang Y."/>
            <person name="Ye J."/>
            <person name="Ju F."/>
            <person name="Liu L."/>
            <person name="Boyd J.A."/>
            <person name="Deng Y."/>
            <person name="Parks D.H."/>
            <person name="Jiang X."/>
            <person name="Yin X."/>
            <person name="Woodcroft B.J."/>
            <person name="Tyson G.W."/>
            <person name="Hugenholtz P."/>
            <person name="Polz M.F."/>
            <person name="Zhang T."/>
        </authorList>
    </citation>
    <scope>NUCLEOTIDE SEQUENCE</scope>
    <source>
        <strain evidence="10">HKST-UBA79</strain>
    </source>
</reference>
<dbReference type="AlphaFoldDB" id="A0A955EAU5"/>
<evidence type="ECO:0000256" key="1">
    <source>
        <dbReference type="ARBA" id="ARBA00000677"/>
    </source>
</evidence>
<dbReference type="InterPro" id="IPR019757">
    <property type="entry name" value="Pept_S26A_signal_pept_1_Lys-AS"/>
</dbReference>
<dbReference type="GO" id="GO:0009003">
    <property type="term" value="F:signal peptidase activity"/>
    <property type="evidence" value="ECO:0007669"/>
    <property type="project" value="UniProtKB-EC"/>
</dbReference>
<feature type="active site" evidence="6">
    <location>
        <position position="85"/>
    </location>
</feature>
<comment type="caution">
    <text evidence="10">The sequence shown here is derived from an EMBL/GenBank/DDBJ whole genome shotgun (WGS) entry which is preliminary data.</text>
</comment>
<dbReference type="InterPro" id="IPR019756">
    <property type="entry name" value="Pept_S26A_signal_pept_1_Ser-AS"/>
</dbReference>
<comment type="subcellular location">
    <subcellularLocation>
        <location evidence="8">Membrane</location>
        <topology evidence="8">Single-pass type II membrane protein</topology>
    </subcellularLocation>
</comment>
<dbReference type="EMBL" id="JAGQNX010000030">
    <property type="protein sequence ID" value="MCA9308084.1"/>
    <property type="molecule type" value="Genomic_DNA"/>
</dbReference>
<accession>A0A955EAU5</accession>
<name>A0A955EAU5_UNCKA</name>
<keyword evidence="4 7" id="KW-0645">Protease</keyword>
<dbReference type="InterPro" id="IPR036286">
    <property type="entry name" value="LexA/Signal_pep-like_sf"/>
</dbReference>
<dbReference type="Proteomes" id="UP000740557">
    <property type="component" value="Unassembled WGS sequence"/>
</dbReference>
<evidence type="ECO:0000256" key="8">
    <source>
        <dbReference type="RuleBase" id="RU362042"/>
    </source>
</evidence>
<evidence type="ECO:0000256" key="4">
    <source>
        <dbReference type="ARBA" id="ARBA00022670"/>
    </source>
</evidence>